<gene>
    <name evidence="1" type="ORF">ACFQ27_02780</name>
</gene>
<dbReference type="Proteomes" id="UP001597216">
    <property type="component" value="Unassembled WGS sequence"/>
</dbReference>
<dbReference type="RefSeq" id="WP_377352354.1">
    <property type="nucleotide sequence ID" value="NZ_JBHTLQ010000004.1"/>
</dbReference>
<evidence type="ECO:0000313" key="1">
    <source>
        <dbReference type="EMBL" id="MFD1189491.1"/>
    </source>
</evidence>
<proteinExistence type="predicted"/>
<sequence length="73" mass="7028">MSAPRRIAAFALILGLGVSQSGCIALAVGTVAGAAIGITAKGVGMTAKGVGKAAGAILPGGGHKDERADSRRQ</sequence>
<comment type="caution">
    <text evidence="1">The sequence shown here is derived from an EMBL/GenBank/DDBJ whole genome shotgun (WGS) entry which is preliminary data.</text>
</comment>
<evidence type="ECO:0000313" key="2">
    <source>
        <dbReference type="Proteomes" id="UP001597216"/>
    </source>
</evidence>
<protein>
    <recommendedName>
        <fullName evidence="3">Glycine zipper domain-containing protein</fullName>
    </recommendedName>
</protein>
<keyword evidence="2" id="KW-1185">Reference proteome</keyword>
<evidence type="ECO:0008006" key="3">
    <source>
        <dbReference type="Google" id="ProtNLM"/>
    </source>
</evidence>
<accession>A0ABW3SZS7</accession>
<reference evidence="2" key="1">
    <citation type="journal article" date="2019" name="Int. J. Syst. Evol. Microbiol.">
        <title>The Global Catalogue of Microorganisms (GCM) 10K type strain sequencing project: providing services to taxonomists for standard genome sequencing and annotation.</title>
        <authorList>
            <consortium name="The Broad Institute Genomics Platform"/>
            <consortium name="The Broad Institute Genome Sequencing Center for Infectious Disease"/>
            <person name="Wu L."/>
            <person name="Ma J."/>
        </authorList>
    </citation>
    <scope>NUCLEOTIDE SEQUENCE [LARGE SCALE GENOMIC DNA]</scope>
    <source>
        <strain evidence="2">CCUG 55074</strain>
    </source>
</reference>
<dbReference type="EMBL" id="JBHTLQ010000004">
    <property type="protein sequence ID" value="MFD1189491.1"/>
    <property type="molecule type" value="Genomic_DNA"/>
</dbReference>
<name>A0ABW3SZS7_9CAUL</name>
<organism evidence="1 2">
    <name type="scientific">Phenylobacterium conjunctum</name>
    <dbReference type="NCBI Taxonomy" id="1298959"/>
    <lineage>
        <taxon>Bacteria</taxon>
        <taxon>Pseudomonadati</taxon>
        <taxon>Pseudomonadota</taxon>
        <taxon>Alphaproteobacteria</taxon>
        <taxon>Caulobacterales</taxon>
        <taxon>Caulobacteraceae</taxon>
        <taxon>Phenylobacterium</taxon>
    </lineage>
</organism>